<evidence type="ECO:0000313" key="6">
    <source>
        <dbReference type="RefSeq" id="XP_015514244.1"/>
    </source>
</evidence>
<dbReference type="GO" id="GO:0044183">
    <property type="term" value="F:protein folding chaperone"/>
    <property type="evidence" value="ECO:0007669"/>
    <property type="project" value="TreeGrafter"/>
</dbReference>
<dbReference type="Gene3D" id="1.10.287.370">
    <property type="match status" value="1"/>
</dbReference>
<evidence type="ECO:0000313" key="5">
    <source>
        <dbReference type="Proteomes" id="UP000829291"/>
    </source>
</evidence>
<comment type="subunit">
    <text evidence="2">Heterohexamer of two PFD-alpha type and four PFD-beta type subunits.</text>
</comment>
<dbReference type="Pfam" id="PF01920">
    <property type="entry name" value="Prefoldin_2"/>
    <property type="match status" value="1"/>
</dbReference>
<dbReference type="CTD" id="5201"/>
<reference evidence="6" key="1">
    <citation type="submission" date="2025-08" db="UniProtKB">
        <authorList>
            <consortium name="RefSeq"/>
        </authorList>
    </citation>
    <scope>IDENTIFICATION</scope>
    <source>
        <tissue evidence="6">Thorax and Abdomen</tissue>
    </source>
</reference>
<dbReference type="InterPro" id="IPR002777">
    <property type="entry name" value="PFD_beta-like"/>
</dbReference>
<keyword evidence="3" id="KW-0143">Chaperone</keyword>
<evidence type="ECO:0000256" key="1">
    <source>
        <dbReference type="ARBA" id="ARBA00008045"/>
    </source>
</evidence>
<feature type="compositionally biased region" description="Polar residues" evidence="4">
    <location>
        <begin position="107"/>
        <end position="126"/>
    </location>
</feature>
<dbReference type="PANTHER" id="PTHR20903:SF0">
    <property type="entry name" value="PREFOLDIN SUBUNIT 1"/>
    <property type="match status" value="1"/>
</dbReference>
<evidence type="ECO:0000256" key="3">
    <source>
        <dbReference type="ARBA" id="ARBA00023186"/>
    </source>
</evidence>
<sequence length="126" mass="14380">MAKAQDQELKKAFSELQQKIIDTTQKLKLADVQIDSLKRTKQHAELTVKEVTSLPPNTKTYESVGRMFLLDDIASVKEGLEKRMKTADEKIKTLENNKAFLERSLKDNANNVREMVQQRQSNESSG</sequence>
<dbReference type="InParanoid" id="A0A6J0BHI1"/>
<name>A0A6J0BHI1_NEOLC</name>
<dbReference type="OrthoDB" id="5242628at2759"/>
<accession>A0A6J0BHI1</accession>
<keyword evidence="5" id="KW-1185">Reference proteome</keyword>
<dbReference type="GO" id="GO:0051082">
    <property type="term" value="F:unfolded protein binding"/>
    <property type="evidence" value="ECO:0007669"/>
    <property type="project" value="InterPro"/>
</dbReference>
<protein>
    <submittedName>
        <fullName evidence="6">Prefoldin subunit 1</fullName>
    </submittedName>
</protein>
<dbReference type="AlphaFoldDB" id="A0A6J0BHI1"/>
<gene>
    <name evidence="6" type="primary">LOC107220247</name>
</gene>
<dbReference type="GeneID" id="107220247"/>
<dbReference type="GO" id="GO:0016272">
    <property type="term" value="C:prefoldin complex"/>
    <property type="evidence" value="ECO:0007669"/>
    <property type="project" value="InterPro"/>
</dbReference>
<dbReference type="FunCoup" id="A0A6J0BHI1">
    <property type="interactions" value="1968"/>
</dbReference>
<evidence type="ECO:0000256" key="4">
    <source>
        <dbReference type="SAM" id="MobiDB-lite"/>
    </source>
</evidence>
<dbReference type="KEGG" id="nlo:107220247"/>
<dbReference type="CDD" id="cd23164">
    <property type="entry name" value="Prefoldin_1"/>
    <property type="match status" value="1"/>
</dbReference>
<dbReference type="PANTHER" id="PTHR20903">
    <property type="entry name" value="PREFOLDIN SUBUNIT 1-RELATED"/>
    <property type="match status" value="1"/>
</dbReference>
<evidence type="ECO:0000256" key="2">
    <source>
        <dbReference type="ARBA" id="ARBA00011695"/>
    </source>
</evidence>
<proteinExistence type="inferred from homology"/>
<dbReference type="GO" id="GO:0005737">
    <property type="term" value="C:cytoplasm"/>
    <property type="evidence" value="ECO:0007669"/>
    <property type="project" value="TreeGrafter"/>
</dbReference>
<dbReference type="InterPro" id="IPR009053">
    <property type="entry name" value="Prefoldin"/>
</dbReference>
<comment type="similarity">
    <text evidence="1">Belongs to the prefoldin subunit beta family.</text>
</comment>
<dbReference type="RefSeq" id="XP_015514244.1">
    <property type="nucleotide sequence ID" value="XM_015658758.2"/>
</dbReference>
<feature type="region of interest" description="Disordered" evidence="4">
    <location>
        <begin position="105"/>
        <end position="126"/>
    </location>
</feature>
<organism evidence="6">
    <name type="scientific">Neodiprion lecontei</name>
    <name type="common">Redheaded pine sawfly</name>
    <dbReference type="NCBI Taxonomy" id="441921"/>
    <lineage>
        <taxon>Eukaryota</taxon>
        <taxon>Metazoa</taxon>
        <taxon>Ecdysozoa</taxon>
        <taxon>Arthropoda</taxon>
        <taxon>Hexapoda</taxon>
        <taxon>Insecta</taxon>
        <taxon>Pterygota</taxon>
        <taxon>Neoptera</taxon>
        <taxon>Endopterygota</taxon>
        <taxon>Hymenoptera</taxon>
        <taxon>Tenthredinoidea</taxon>
        <taxon>Diprionidae</taxon>
        <taxon>Diprioninae</taxon>
        <taxon>Neodiprion</taxon>
    </lineage>
</organism>
<dbReference type="SUPFAM" id="SSF46579">
    <property type="entry name" value="Prefoldin"/>
    <property type="match status" value="1"/>
</dbReference>
<dbReference type="Proteomes" id="UP000829291">
    <property type="component" value="Chromosome 2"/>
</dbReference>